<gene>
    <name evidence="1" type="ORF">RHGRI_016488</name>
</gene>
<dbReference type="GO" id="GO:0061657">
    <property type="term" value="F:UFM1 conjugating enzyme activity"/>
    <property type="evidence" value="ECO:0007669"/>
    <property type="project" value="InterPro"/>
</dbReference>
<sequence length="68" mass="7682">MYRGGKICLTVHFEPLWAENCHFDAFWLAAEELIDRTDPTESESDESDKAHEAVPSSIANFLGNLLKN</sequence>
<dbReference type="Gene3D" id="3.10.110.10">
    <property type="entry name" value="Ubiquitin Conjugating Enzyme"/>
    <property type="match status" value="1"/>
</dbReference>
<protein>
    <recommendedName>
        <fullName evidence="3">Ubiquitin-fold modifier-conjugating enzyme 1</fullName>
    </recommendedName>
</protein>
<dbReference type="GO" id="GO:0071569">
    <property type="term" value="P:protein ufmylation"/>
    <property type="evidence" value="ECO:0007669"/>
    <property type="project" value="InterPro"/>
</dbReference>
<reference evidence="1 2" key="1">
    <citation type="submission" date="2020-08" db="EMBL/GenBank/DDBJ databases">
        <title>Plant Genome Project.</title>
        <authorList>
            <person name="Zhang R.-G."/>
        </authorList>
    </citation>
    <scope>NUCLEOTIDE SEQUENCE [LARGE SCALE GENOMIC DNA]</scope>
    <source>
        <strain evidence="1">WSP0</strain>
        <tissue evidence="1">Leaf</tissue>
    </source>
</reference>
<dbReference type="InterPro" id="IPR016135">
    <property type="entry name" value="UBQ-conjugating_enzyme/RWD"/>
</dbReference>
<evidence type="ECO:0008006" key="3">
    <source>
        <dbReference type="Google" id="ProtNLM"/>
    </source>
</evidence>
<evidence type="ECO:0000313" key="1">
    <source>
        <dbReference type="EMBL" id="KAG5543746.1"/>
    </source>
</evidence>
<proteinExistence type="predicted"/>
<dbReference type="EMBL" id="JACTNZ010000006">
    <property type="protein sequence ID" value="KAG5543746.1"/>
    <property type="molecule type" value="Genomic_DNA"/>
</dbReference>
<dbReference type="Proteomes" id="UP000823749">
    <property type="component" value="Chromosome 6"/>
</dbReference>
<organism evidence="1 2">
    <name type="scientific">Rhododendron griersonianum</name>
    <dbReference type="NCBI Taxonomy" id="479676"/>
    <lineage>
        <taxon>Eukaryota</taxon>
        <taxon>Viridiplantae</taxon>
        <taxon>Streptophyta</taxon>
        <taxon>Embryophyta</taxon>
        <taxon>Tracheophyta</taxon>
        <taxon>Spermatophyta</taxon>
        <taxon>Magnoliopsida</taxon>
        <taxon>eudicotyledons</taxon>
        <taxon>Gunneridae</taxon>
        <taxon>Pentapetalae</taxon>
        <taxon>asterids</taxon>
        <taxon>Ericales</taxon>
        <taxon>Ericaceae</taxon>
        <taxon>Ericoideae</taxon>
        <taxon>Rhodoreae</taxon>
        <taxon>Rhododendron</taxon>
    </lineage>
</organism>
<dbReference type="InterPro" id="IPR014806">
    <property type="entry name" value="Ufc1"/>
</dbReference>
<keyword evidence="2" id="KW-1185">Reference proteome</keyword>
<comment type="caution">
    <text evidence="1">The sequence shown here is derived from an EMBL/GenBank/DDBJ whole genome shotgun (WGS) entry which is preliminary data.</text>
</comment>
<name>A0AAV6JUD3_9ERIC</name>
<dbReference type="Pfam" id="PF08694">
    <property type="entry name" value="UFC1"/>
    <property type="match status" value="1"/>
</dbReference>
<dbReference type="AlphaFoldDB" id="A0AAV6JUD3"/>
<accession>A0AAV6JUD3</accession>
<evidence type="ECO:0000313" key="2">
    <source>
        <dbReference type="Proteomes" id="UP000823749"/>
    </source>
</evidence>